<evidence type="ECO:0000256" key="3">
    <source>
        <dbReference type="ARBA" id="ARBA00012281"/>
    </source>
</evidence>
<dbReference type="PANTHER" id="PTHR11516:SF60">
    <property type="entry name" value="PYRUVATE DEHYDROGENASE E1 COMPONENT SUBUNIT ALPHA"/>
    <property type="match status" value="1"/>
</dbReference>
<comment type="subunit">
    <text evidence="2 10">Heterodimer of an alpha and a beta chain.</text>
</comment>
<evidence type="ECO:0000313" key="13">
    <source>
        <dbReference type="Proteomes" id="UP000326202"/>
    </source>
</evidence>
<feature type="domain" description="Dehydrogenase E1 component" evidence="11">
    <location>
        <begin position="1"/>
        <end position="289"/>
    </location>
</feature>
<evidence type="ECO:0000256" key="7">
    <source>
        <dbReference type="ARBA" id="ARBA00023317"/>
    </source>
</evidence>
<sequence>MRIRRFEEKCAELYTQEKIRGFLHLYIGEEAIAVGVNQALAPTDAIVSTYREHGHALARGIKMGPLMAEMYGKREGCSRGRGGSMHVFDAATRFYGGNAIVGGGLPIAVGLALADKMHNRANVTVCFFGEGAVAEGEFHESMNLAALWQLPVLFVCENNLYAMGTALAISESETDIHRKAESYRTASTAVDGMDVVAVESATRGALETIRKGGGPAFLECRTYRFRAHSMFDAQLYRPKAEVEAWKKRCPIERLERWAVEAGILHESDLASVDAEVAREVQDAVAFAEAGSWEPVADLLRDVQTPGIVP</sequence>
<evidence type="ECO:0000256" key="9">
    <source>
        <dbReference type="ARBA" id="ARBA00051231"/>
    </source>
</evidence>
<evidence type="ECO:0000256" key="6">
    <source>
        <dbReference type="ARBA" id="ARBA00023052"/>
    </source>
</evidence>
<evidence type="ECO:0000256" key="1">
    <source>
        <dbReference type="ARBA" id="ARBA00001964"/>
    </source>
</evidence>
<dbReference type="GO" id="GO:0006086">
    <property type="term" value="P:pyruvate decarboxylation to acetyl-CoA"/>
    <property type="evidence" value="ECO:0007669"/>
    <property type="project" value="InterPro"/>
</dbReference>
<keyword evidence="5 10" id="KW-0560">Oxidoreductase</keyword>
<dbReference type="InterPro" id="IPR050642">
    <property type="entry name" value="PDH_E1_Alpha_Subunit"/>
</dbReference>
<dbReference type="CDD" id="cd02000">
    <property type="entry name" value="TPP_E1_PDC_ADC_BCADC"/>
    <property type="match status" value="1"/>
</dbReference>
<keyword evidence="13" id="KW-1185">Reference proteome</keyword>
<keyword evidence="6 10" id="KW-0786">Thiamine pyrophosphate</keyword>
<dbReference type="Proteomes" id="UP000326202">
    <property type="component" value="Chromosome"/>
</dbReference>
<dbReference type="KEGG" id="htq:FRZ44_17030"/>
<evidence type="ECO:0000256" key="10">
    <source>
        <dbReference type="RuleBase" id="RU361139"/>
    </source>
</evidence>
<dbReference type="Gene3D" id="3.40.50.970">
    <property type="match status" value="1"/>
</dbReference>
<dbReference type="SUPFAM" id="SSF52518">
    <property type="entry name" value="Thiamin diphosphate-binding fold (THDP-binding)"/>
    <property type="match status" value="1"/>
</dbReference>
<dbReference type="NCBIfam" id="TIGR03182">
    <property type="entry name" value="PDH_E1_alph_y"/>
    <property type="match status" value="1"/>
</dbReference>
<comment type="catalytic activity">
    <reaction evidence="9 10">
        <text>N(6)-[(R)-lipoyl]-L-lysyl-[protein] + pyruvate + H(+) = N(6)-[(R)-S(8)-acetyldihydrolipoyl]-L-lysyl-[protein] + CO2</text>
        <dbReference type="Rhea" id="RHEA:19189"/>
        <dbReference type="Rhea" id="RHEA-COMP:10474"/>
        <dbReference type="Rhea" id="RHEA-COMP:10478"/>
        <dbReference type="ChEBI" id="CHEBI:15361"/>
        <dbReference type="ChEBI" id="CHEBI:15378"/>
        <dbReference type="ChEBI" id="CHEBI:16526"/>
        <dbReference type="ChEBI" id="CHEBI:83099"/>
        <dbReference type="ChEBI" id="CHEBI:83111"/>
        <dbReference type="EC" id="1.2.4.1"/>
    </reaction>
</comment>
<evidence type="ECO:0000259" key="11">
    <source>
        <dbReference type="Pfam" id="PF00676"/>
    </source>
</evidence>
<dbReference type="EC" id="1.2.4.1" evidence="3 10"/>
<dbReference type="GO" id="GO:0004739">
    <property type="term" value="F:pyruvate dehydrogenase (acetyl-transferring) activity"/>
    <property type="evidence" value="ECO:0007669"/>
    <property type="project" value="UniProtKB-UniRule"/>
</dbReference>
<evidence type="ECO:0000256" key="4">
    <source>
        <dbReference type="ARBA" id="ARBA00014159"/>
    </source>
</evidence>
<evidence type="ECO:0000256" key="2">
    <source>
        <dbReference type="ARBA" id="ARBA00011870"/>
    </source>
</evidence>
<dbReference type="EMBL" id="CP042906">
    <property type="protein sequence ID" value="QEX16410.1"/>
    <property type="molecule type" value="Genomic_DNA"/>
</dbReference>
<reference evidence="12 13" key="1">
    <citation type="submission" date="2019-08" db="EMBL/GenBank/DDBJ databases">
        <title>Hyperibacter terrae gen. nov., sp. nov. and Hyperibacter viscosus sp. nov., two new members in the family Rhodospirillaceae isolated from the rhizosphere of Hypericum perforatum.</title>
        <authorList>
            <person name="Noviana Z."/>
        </authorList>
    </citation>
    <scope>NUCLEOTIDE SEQUENCE [LARGE SCALE GENOMIC DNA]</scope>
    <source>
        <strain evidence="12 13">R5913</strain>
    </source>
</reference>
<dbReference type="InterPro" id="IPR017597">
    <property type="entry name" value="Pyrv_DH_E1_asu_subgrp-y"/>
</dbReference>
<gene>
    <name evidence="10 12" type="primary">pdhA</name>
    <name evidence="12" type="ORF">FRZ44_17030</name>
</gene>
<comment type="function">
    <text evidence="8">The pyruvate dehydrogenase complex catalyzes the overall conversion of pyruvate to acetyl-CoA and CO(2). It contains multiple copies of three enzymatic components: pyruvate dehydrogenase (E1), dihydrolipoamide acetyltransferase (E2) and lipoamide dehydrogenase (E3).</text>
</comment>
<accession>A0A5J6MJE7</accession>
<dbReference type="InterPro" id="IPR001017">
    <property type="entry name" value="DH_E1"/>
</dbReference>
<evidence type="ECO:0000256" key="5">
    <source>
        <dbReference type="ARBA" id="ARBA00023002"/>
    </source>
</evidence>
<proteinExistence type="predicted"/>
<protein>
    <recommendedName>
        <fullName evidence="4 10">Pyruvate dehydrogenase E1 component subunit alpha</fullName>
        <ecNumber evidence="3 10">1.2.4.1</ecNumber>
    </recommendedName>
</protein>
<dbReference type="InterPro" id="IPR029061">
    <property type="entry name" value="THDP-binding"/>
</dbReference>
<evidence type="ECO:0000256" key="8">
    <source>
        <dbReference type="ARBA" id="ARBA00025211"/>
    </source>
</evidence>
<dbReference type="Pfam" id="PF00676">
    <property type="entry name" value="E1_dh"/>
    <property type="match status" value="1"/>
</dbReference>
<keyword evidence="7 10" id="KW-0670">Pyruvate</keyword>
<dbReference type="AlphaFoldDB" id="A0A5J6MJE7"/>
<name>A0A5J6MJE7_9PROT</name>
<evidence type="ECO:0000313" key="12">
    <source>
        <dbReference type="EMBL" id="QEX16410.1"/>
    </source>
</evidence>
<organism evidence="12 13">
    <name type="scientific">Hypericibacter terrae</name>
    <dbReference type="NCBI Taxonomy" id="2602015"/>
    <lineage>
        <taxon>Bacteria</taxon>
        <taxon>Pseudomonadati</taxon>
        <taxon>Pseudomonadota</taxon>
        <taxon>Alphaproteobacteria</taxon>
        <taxon>Rhodospirillales</taxon>
        <taxon>Dongiaceae</taxon>
        <taxon>Hypericibacter</taxon>
    </lineage>
</organism>
<dbReference type="PANTHER" id="PTHR11516">
    <property type="entry name" value="PYRUVATE DEHYDROGENASE E1 COMPONENT, ALPHA SUBUNIT BACTERIAL AND ORGANELLAR"/>
    <property type="match status" value="1"/>
</dbReference>
<comment type="cofactor">
    <cofactor evidence="1 10">
        <name>thiamine diphosphate</name>
        <dbReference type="ChEBI" id="CHEBI:58937"/>
    </cofactor>
</comment>